<dbReference type="AlphaFoldDB" id="A0A8T1Y5E6"/>
<protein>
    <submittedName>
        <fullName evidence="1">Uncharacterized protein</fullName>
    </submittedName>
</protein>
<dbReference type="EMBL" id="JAEFBK010000012">
    <property type="protein sequence ID" value="KAG7540133.1"/>
    <property type="molecule type" value="Genomic_DNA"/>
</dbReference>
<name>A0A8T1Y5E6_9BRAS</name>
<dbReference type="Proteomes" id="UP000694240">
    <property type="component" value="Chromosome 12"/>
</dbReference>
<accession>A0A8T1Y5E6</accession>
<keyword evidence="2" id="KW-1185">Reference proteome</keyword>
<feature type="non-terminal residue" evidence="1">
    <location>
        <position position="1"/>
    </location>
</feature>
<reference evidence="1 2" key="1">
    <citation type="submission" date="2020-12" db="EMBL/GenBank/DDBJ databases">
        <title>Concerted genomic and epigenomic changes stabilize Arabidopsis allopolyploids.</title>
        <authorList>
            <person name="Chen Z."/>
        </authorList>
    </citation>
    <scope>NUCLEOTIDE SEQUENCE [LARGE SCALE GENOMIC DNA]</scope>
    <source>
        <strain evidence="1">Allo738</strain>
        <tissue evidence="1">Leaf</tissue>
    </source>
</reference>
<sequence length="55" mass="6539">TIKHSEWRGIREVKQCPKQRSRRSVRKAQMSSIKFINEIFQRFGICPLVLPLNVK</sequence>
<comment type="caution">
    <text evidence="1">The sequence shown here is derived from an EMBL/GenBank/DDBJ whole genome shotgun (WGS) entry which is preliminary data.</text>
</comment>
<organism evidence="1 2">
    <name type="scientific">Arabidopsis thaliana x Arabidopsis arenosa</name>
    <dbReference type="NCBI Taxonomy" id="1240361"/>
    <lineage>
        <taxon>Eukaryota</taxon>
        <taxon>Viridiplantae</taxon>
        <taxon>Streptophyta</taxon>
        <taxon>Embryophyta</taxon>
        <taxon>Tracheophyta</taxon>
        <taxon>Spermatophyta</taxon>
        <taxon>Magnoliopsida</taxon>
        <taxon>eudicotyledons</taxon>
        <taxon>Gunneridae</taxon>
        <taxon>Pentapetalae</taxon>
        <taxon>rosids</taxon>
        <taxon>malvids</taxon>
        <taxon>Brassicales</taxon>
        <taxon>Brassicaceae</taxon>
        <taxon>Camelineae</taxon>
        <taxon>Arabidopsis</taxon>
    </lineage>
</organism>
<evidence type="ECO:0000313" key="2">
    <source>
        <dbReference type="Proteomes" id="UP000694240"/>
    </source>
</evidence>
<proteinExistence type="predicted"/>
<evidence type="ECO:0000313" key="1">
    <source>
        <dbReference type="EMBL" id="KAG7540133.1"/>
    </source>
</evidence>
<gene>
    <name evidence="1" type="ORF">ISN45_Aa07g003900</name>
</gene>